<dbReference type="HOGENOM" id="CLU_029050_0_0_1"/>
<sequence length="575" mass="61054">MPSTKFTQPRNGDVFAENTGFTVTIATTNLNSGISVNPQENYMSAPQQVSNGNILGHYHLVIEQLSSFSQTSVTDPKIFTLFKEIFTLSTDVAAGLPAGSYRMTVTVHAANHQPVLVPMSQHGTLGDAVYFTVTGKDTRDLSHLLNPWERSFDRLSAKVVWPNSPWSRKKRRIPVPRQSTGDDQTSLTLNPSVIAPDFAKDGQDNPQPGQTASLTSTNNFINYCATLSPIALTNGQQITTESCNPAPMGILPSSDNMPSVRFTQPSFNSTLPANTLFAITLAVSNLGTAQFANSATNYLAAPQQLNSAGQIQGYVAIVIESMSSMDQTTPTNPQIFAFAKSITVQNTVGGALSTNVTSGLPPGVYRLSSRISTANHQPVLTPISQHGSLDDIVYFTVGPAGSLPPNGTSAPIASSVGTTSSSTTSSTAGSIFPVHTSEPSRKNSKIAIGLGVGVSLGAIIIVVLLFLLWRIRKARNSKLKAGVVDEVVAMTPFTDEPPNNLPSVYRISAYNPAAQKSKSNSDSQSNSTTRLIPDSLGLAGPSKQSRQSRRSETLRPASSASLAPSYHTTLETPGT</sequence>
<accession>A0A067TNK8</accession>
<dbReference type="EMBL" id="KL142371">
    <property type="protein sequence ID" value="KDR80543.1"/>
    <property type="molecule type" value="Genomic_DNA"/>
</dbReference>
<reference evidence="4" key="1">
    <citation type="journal article" date="2014" name="Proc. Natl. Acad. Sci. U.S.A.">
        <title>Extensive sampling of basidiomycete genomes demonstrates inadequacy of the white-rot/brown-rot paradigm for wood decay fungi.</title>
        <authorList>
            <person name="Riley R."/>
            <person name="Salamov A.A."/>
            <person name="Brown D.W."/>
            <person name="Nagy L.G."/>
            <person name="Floudas D."/>
            <person name="Held B.W."/>
            <person name="Levasseur A."/>
            <person name="Lombard V."/>
            <person name="Morin E."/>
            <person name="Otillar R."/>
            <person name="Lindquist E.A."/>
            <person name="Sun H."/>
            <person name="LaButti K.M."/>
            <person name="Schmutz J."/>
            <person name="Jabbour D."/>
            <person name="Luo H."/>
            <person name="Baker S.E."/>
            <person name="Pisabarro A.G."/>
            <person name="Walton J.D."/>
            <person name="Blanchette R.A."/>
            <person name="Henrissat B."/>
            <person name="Martin F."/>
            <person name="Cullen D."/>
            <person name="Hibbett D.S."/>
            <person name="Grigoriev I.V."/>
        </authorList>
    </citation>
    <scope>NUCLEOTIDE SEQUENCE [LARGE SCALE GENOMIC DNA]</scope>
    <source>
        <strain evidence="4">CBS 339.88</strain>
    </source>
</reference>
<dbReference type="PANTHER" id="PTHR34587">
    <property type="entry name" value="VWFA DOMAIN-CONTAINING PROTEIN"/>
    <property type="match status" value="1"/>
</dbReference>
<feature type="compositionally biased region" description="Low complexity" evidence="1">
    <location>
        <begin position="413"/>
        <end position="430"/>
    </location>
</feature>
<feature type="transmembrane region" description="Helical" evidence="2">
    <location>
        <begin position="446"/>
        <end position="469"/>
    </location>
</feature>
<feature type="compositionally biased region" description="Polar residues" evidence="1">
    <location>
        <begin position="177"/>
        <end position="189"/>
    </location>
</feature>
<keyword evidence="2" id="KW-1133">Transmembrane helix</keyword>
<feature type="compositionally biased region" description="Low complexity" evidence="1">
    <location>
        <begin position="513"/>
        <end position="529"/>
    </location>
</feature>
<feature type="region of interest" description="Disordered" evidence="1">
    <location>
        <begin position="195"/>
        <end position="214"/>
    </location>
</feature>
<feature type="compositionally biased region" description="Polar residues" evidence="1">
    <location>
        <begin position="566"/>
        <end position="575"/>
    </location>
</feature>
<evidence type="ECO:0000256" key="2">
    <source>
        <dbReference type="SAM" id="Phobius"/>
    </source>
</evidence>
<keyword evidence="2" id="KW-0812">Transmembrane</keyword>
<name>A0A067TNK8_GALM3</name>
<dbReference type="OrthoDB" id="2336871at2759"/>
<keyword evidence="2" id="KW-0472">Membrane</keyword>
<feature type="compositionally biased region" description="Low complexity" evidence="1">
    <location>
        <begin position="556"/>
        <end position="565"/>
    </location>
</feature>
<dbReference type="PANTHER" id="PTHR34587:SF2">
    <property type="entry name" value="G-PROTEIN COUPLED RECEPTORS FAMILY 1 PROFILE DOMAIN-CONTAINING PROTEIN"/>
    <property type="match status" value="1"/>
</dbReference>
<feature type="region of interest" description="Disordered" evidence="1">
    <location>
        <begin position="513"/>
        <end position="575"/>
    </location>
</feature>
<evidence type="ECO:0000313" key="3">
    <source>
        <dbReference type="EMBL" id="KDR80543.1"/>
    </source>
</evidence>
<keyword evidence="4" id="KW-1185">Reference proteome</keyword>
<protein>
    <submittedName>
        <fullName evidence="3">Uncharacterized protein</fullName>
    </submittedName>
</protein>
<feature type="compositionally biased region" description="Polar residues" evidence="1">
    <location>
        <begin position="204"/>
        <end position="214"/>
    </location>
</feature>
<dbReference type="STRING" id="685588.A0A067TNK8"/>
<dbReference type="InterPro" id="IPR053216">
    <property type="entry name" value="Appressorial_penetr-assoc"/>
</dbReference>
<dbReference type="AlphaFoldDB" id="A0A067TNK8"/>
<feature type="region of interest" description="Disordered" evidence="1">
    <location>
        <begin position="406"/>
        <end position="438"/>
    </location>
</feature>
<gene>
    <name evidence="3" type="ORF">GALMADRAFT_222138</name>
</gene>
<evidence type="ECO:0000313" key="4">
    <source>
        <dbReference type="Proteomes" id="UP000027222"/>
    </source>
</evidence>
<dbReference type="Proteomes" id="UP000027222">
    <property type="component" value="Unassembled WGS sequence"/>
</dbReference>
<proteinExistence type="predicted"/>
<evidence type="ECO:0000256" key="1">
    <source>
        <dbReference type="SAM" id="MobiDB-lite"/>
    </source>
</evidence>
<organism evidence="3 4">
    <name type="scientific">Galerina marginata (strain CBS 339.88)</name>
    <dbReference type="NCBI Taxonomy" id="685588"/>
    <lineage>
        <taxon>Eukaryota</taxon>
        <taxon>Fungi</taxon>
        <taxon>Dikarya</taxon>
        <taxon>Basidiomycota</taxon>
        <taxon>Agaricomycotina</taxon>
        <taxon>Agaricomycetes</taxon>
        <taxon>Agaricomycetidae</taxon>
        <taxon>Agaricales</taxon>
        <taxon>Agaricineae</taxon>
        <taxon>Strophariaceae</taxon>
        <taxon>Galerina</taxon>
    </lineage>
</organism>
<feature type="region of interest" description="Disordered" evidence="1">
    <location>
        <begin position="167"/>
        <end position="189"/>
    </location>
</feature>